<evidence type="ECO:0000313" key="1">
    <source>
        <dbReference type="EMBL" id="EGK96303.1"/>
    </source>
</evidence>
<reference evidence="1" key="5">
    <citation type="submission" date="2011-05" db="EMBL/GenBank/DDBJ databases">
        <authorList>
            <consortium name="VectorBase"/>
        </authorList>
    </citation>
    <scope>NUCLEOTIDE SEQUENCE</scope>
    <source>
        <strain evidence="1">PEST</strain>
    </source>
</reference>
<reference evidence="1" key="3">
    <citation type="journal article" date="2004" name="Trends Parasitol.">
        <title>The Anopheles gambiae genome: an update.</title>
        <authorList>
            <person name="Mongin E."/>
            <person name="Louis C."/>
            <person name="Holt R.A."/>
            <person name="Birney E."/>
            <person name="Collins F.H."/>
        </authorList>
    </citation>
    <scope>NUCLEOTIDE SEQUENCE</scope>
    <source>
        <strain evidence="1">PEST</strain>
    </source>
</reference>
<accession>F5HJ42</accession>
<organism evidence="1">
    <name type="scientific">Anopheles gambiae</name>
    <name type="common">African malaria mosquito</name>
    <dbReference type="NCBI Taxonomy" id="7165"/>
    <lineage>
        <taxon>Eukaryota</taxon>
        <taxon>Metazoa</taxon>
        <taxon>Ecdysozoa</taxon>
        <taxon>Arthropoda</taxon>
        <taxon>Hexapoda</taxon>
        <taxon>Insecta</taxon>
        <taxon>Pterygota</taxon>
        <taxon>Neoptera</taxon>
        <taxon>Endopterygota</taxon>
        <taxon>Diptera</taxon>
        <taxon>Nematocera</taxon>
        <taxon>Culicoidea</taxon>
        <taxon>Culicidae</taxon>
        <taxon>Anophelinae</taxon>
        <taxon>Anopheles</taxon>
    </lineage>
</organism>
<dbReference type="eggNOG" id="ENOG502T1EZ">
    <property type="taxonomic scope" value="Eukaryota"/>
</dbReference>
<dbReference type="InParanoid" id="F5HJ42"/>
<reference evidence="1" key="2">
    <citation type="submission" date="2002-03" db="EMBL/GenBank/DDBJ databases">
        <authorList>
            <consortium name="The Anopheles Genome Sequencing Consortium"/>
        </authorList>
    </citation>
    <scope>NUCLEOTIDE SEQUENCE</scope>
    <source>
        <strain evidence="1">PEST</strain>
    </source>
</reference>
<dbReference type="PaxDb" id="7165-AGAP013541-PA"/>
<gene>
    <name evidence="1" type="ORF">AgaP_AGAP013541</name>
</gene>
<dbReference type="HOGENOM" id="CLU_621465_0_0_1"/>
<reference evidence="1" key="1">
    <citation type="journal article" date="2002" name="Science">
        <title>The genome sequence of the malaria mosquito Anopheles gambiae.</title>
        <authorList>
            <person name="Holt R.A."/>
            <person name="Subramanian G.M."/>
            <person name="Halpern A."/>
            <person name="Sutton G.G."/>
            <person name="Charlab R."/>
            <person name="Nusskern D.R."/>
            <person name="Wincker P."/>
            <person name="Clark A.G."/>
            <person name="Ribeiro J.M."/>
            <person name="Wides R."/>
            <person name="Salzberg S.L."/>
            <person name="Loftus B."/>
            <person name="Yandell M."/>
            <person name="Majoros W.H."/>
            <person name="Rusch D.B."/>
            <person name="Lai Z."/>
            <person name="Kraft C.L."/>
            <person name="Abril J.F."/>
            <person name="Anthouard V."/>
            <person name="Arensburger P."/>
            <person name="Atkinson P.W."/>
            <person name="Baden H."/>
            <person name="de Berardinis V."/>
            <person name="Baldwin D."/>
            <person name="Benes V."/>
            <person name="Biedler J."/>
            <person name="Blass C."/>
            <person name="Bolanos R."/>
            <person name="Boscus D."/>
            <person name="Barnstead M."/>
            <person name="Cai S."/>
            <person name="Center A."/>
            <person name="Chaturverdi K."/>
            <person name="Christophides G.K."/>
            <person name="Chrystal M.A."/>
            <person name="Clamp M."/>
            <person name="Cravchik A."/>
            <person name="Curwen V."/>
            <person name="Dana A."/>
            <person name="Delcher A."/>
            <person name="Dew I."/>
            <person name="Evans C.A."/>
            <person name="Flanigan M."/>
            <person name="Grundschober-Freimoser A."/>
            <person name="Friedli L."/>
            <person name="Gu Z."/>
            <person name="Guan P."/>
            <person name="Guigo R."/>
            <person name="Hillenmeyer M.E."/>
            <person name="Hladun S.L."/>
            <person name="Hogan J.R."/>
            <person name="Hong Y.S."/>
            <person name="Hoover J."/>
            <person name="Jaillon O."/>
            <person name="Ke Z."/>
            <person name="Kodira C."/>
            <person name="Kokoza E."/>
            <person name="Koutsos A."/>
            <person name="Letunic I."/>
            <person name="Levitsky A."/>
            <person name="Liang Y."/>
            <person name="Lin J.J."/>
            <person name="Lobo N.F."/>
            <person name="Lopez J.R."/>
            <person name="Malek J.A."/>
            <person name="McIntosh T.C."/>
            <person name="Meister S."/>
            <person name="Miller J."/>
            <person name="Mobarry C."/>
            <person name="Mongin E."/>
            <person name="Murphy S.D."/>
            <person name="O'Brochta D.A."/>
            <person name="Pfannkoch C."/>
            <person name="Qi R."/>
            <person name="Regier M.A."/>
            <person name="Remington K."/>
            <person name="Shao H."/>
            <person name="Sharakhova M.V."/>
            <person name="Sitter C.D."/>
            <person name="Shetty J."/>
            <person name="Smith T.J."/>
            <person name="Strong R."/>
            <person name="Sun J."/>
            <person name="Thomasova D."/>
            <person name="Ton L.Q."/>
            <person name="Topalis P."/>
            <person name="Tu Z."/>
            <person name="Unger M.F."/>
            <person name="Walenz B."/>
            <person name="Wang A."/>
            <person name="Wang J."/>
            <person name="Wang M."/>
            <person name="Wang X."/>
            <person name="Woodford K.J."/>
            <person name="Wortman J.R."/>
            <person name="Wu M."/>
            <person name="Yao A."/>
            <person name="Zdobnov E.M."/>
            <person name="Zhang H."/>
            <person name="Zhao Q."/>
            <person name="Zhao S."/>
            <person name="Zhu S.C."/>
            <person name="Zhimulev I."/>
            <person name="Coluzzi M."/>
            <person name="della Torre A."/>
            <person name="Roth C.W."/>
            <person name="Louis C."/>
            <person name="Kalush F."/>
            <person name="Mural R.J."/>
            <person name="Myers E.W."/>
            <person name="Adams M.D."/>
            <person name="Smith H.O."/>
            <person name="Broder S."/>
            <person name="Gardner M.J."/>
            <person name="Fraser C.M."/>
            <person name="Birney E."/>
            <person name="Bork P."/>
            <person name="Brey P.T."/>
            <person name="Venter J.C."/>
            <person name="Weissenbach J."/>
            <person name="Kafatos F.C."/>
            <person name="Collins F.H."/>
            <person name="Hoffman S.L."/>
        </authorList>
    </citation>
    <scope>NUCLEOTIDE SEQUENCE [LARGE SCALE GENOMIC DNA]</scope>
    <source>
        <strain evidence="1">PEST</strain>
    </source>
</reference>
<dbReference type="AlphaFoldDB" id="F5HJ42"/>
<protein>
    <submittedName>
        <fullName evidence="1">AGAP013541-PA</fullName>
    </submittedName>
</protein>
<reference evidence="1" key="4">
    <citation type="journal article" date="2007" name="Genome Biol.">
        <title>Update of the Anopheles gambiae PEST genome assembly.</title>
        <authorList>
            <person name="Sharakhova M.V."/>
            <person name="Hammond M.P."/>
            <person name="Lobo N.F."/>
            <person name="Krzywinski J."/>
            <person name="Unger M.F."/>
            <person name="Hillenmeyer M.E."/>
            <person name="Bruggner R.V."/>
            <person name="Birney E."/>
            <person name="Collins F.H."/>
        </authorList>
    </citation>
    <scope>NUCLEOTIDE SEQUENCE</scope>
    <source>
        <strain evidence="1">PEST</strain>
    </source>
</reference>
<name>F5HJ42_ANOGA</name>
<dbReference type="EMBL" id="AAAB01008811">
    <property type="protein sequence ID" value="EGK96303.1"/>
    <property type="molecule type" value="Genomic_DNA"/>
</dbReference>
<dbReference type="VEuPathDB" id="VectorBase:AGAP013541"/>
<comment type="caution">
    <text evidence="1">The sequence shown here is derived from an EMBL/GenBank/DDBJ whole genome shotgun (WGS) entry which is preliminary data.</text>
</comment>
<sequence>MDFMQYLHGVEREKANPCVTGRDATPRMQVRDHIATDSIHDSRAAVMTTGNIGETFSNYRDVAYRVYRELVLQFTQAEALRLQNAETQRKIRESQKRQQRIKQLERELNDIRELEKDEERCRATDRSGAPYPDQFGYGHHEPHGDMFRGQTPSPPCIDLDRSGDANRTHVSGDTTTHTCPDKRHNRAVIHNTHNLKSFTNTTNATLHTNTVLEDTYIEAHHRFWLRPAGLKDATSGGEATFERQELIEESEVLEPSESGAYFEPCVAIELEEVMPRLSLKPWSEVLQLGERSTGGETYSRDGSNHVPRSSRNRISIPESREIGRMESSVSSRRDPVWSIVRDLATKCCLLQCHIGLPHGKMNGLWRYVRLKQKLNLISAADKGKSGYSCQIIRAYRGTIRCWETFIDSSASTVSDRKIGHWFFNAPCTRWAKFMCGLYVFVFVCVCMCVCMCVCVCVCVCVCMCVCICVCVWMYV</sequence>
<proteinExistence type="predicted"/>